<reference evidence="4" key="1">
    <citation type="journal article" date="2014" name="Front. Microbiol.">
        <title>High frequency of phylogenetically diverse reductive dehalogenase-homologous genes in deep subseafloor sedimentary metagenomes.</title>
        <authorList>
            <person name="Kawai M."/>
            <person name="Futagami T."/>
            <person name="Toyoda A."/>
            <person name="Takaki Y."/>
            <person name="Nishi S."/>
            <person name="Hori S."/>
            <person name="Arai W."/>
            <person name="Tsubouchi T."/>
            <person name="Morono Y."/>
            <person name="Uchiyama I."/>
            <person name="Ito T."/>
            <person name="Fujiyama A."/>
            <person name="Inagaki F."/>
            <person name="Takami H."/>
        </authorList>
    </citation>
    <scope>NUCLEOTIDE SEQUENCE</scope>
    <source>
        <strain evidence="4">Expedition CK06-06</strain>
    </source>
</reference>
<evidence type="ECO:0000259" key="3">
    <source>
        <dbReference type="Pfam" id="PF07589"/>
    </source>
</evidence>
<accession>X1CRX7</accession>
<gene>
    <name evidence="4" type="ORF">S01H4_57862</name>
</gene>
<dbReference type="EMBL" id="BART01033734">
    <property type="protein sequence ID" value="GAH10517.1"/>
    <property type="molecule type" value="Genomic_DNA"/>
</dbReference>
<feature type="domain" description="Ice-binding protein C-terminal" evidence="3">
    <location>
        <begin position="186"/>
        <end position="208"/>
    </location>
</feature>
<feature type="domain" description="CBM-cenC" evidence="2">
    <location>
        <begin position="24"/>
        <end position="141"/>
    </location>
</feature>
<dbReference type="AlphaFoldDB" id="X1CRX7"/>
<dbReference type="InterPro" id="IPR008979">
    <property type="entry name" value="Galactose-bd-like_sf"/>
</dbReference>
<evidence type="ECO:0008006" key="5">
    <source>
        <dbReference type="Google" id="ProtNLM"/>
    </source>
</evidence>
<evidence type="ECO:0000256" key="1">
    <source>
        <dbReference type="ARBA" id="ARBA00022801"/>
    </source>
</evidence>
<sequence length="209" mass="22454">MKRFATLAVAVMFILGAASANAANMLPNTGFENGAGTYPDGWTAWPEGDGTVVWVDDAAGAHSGSKYITMTNPQNSDRWLWPDMIPVTAGTEYTFSVWARSLTQGEPARPLANIQWYDAADTHLGGGWYWDGTDVGDDWAEDELAKLVAPAGAAKVDFNLIGTRYHGNVAGYLDTEGIAYDDVSMVPEPATLALLGLGGLGLIARRRRR</sequence>
<dbReference type="InterPro" id="IPR013424">
    <property type="entry name" value="Ice-binding_C"/>
</dbReference>
<proteinExistence type="predicted"/>
<dbReference type="NCBIfam" id="TIGR02595">
    <property type="entry name" value="PEP_CTERM"/>
    <property type="match status" value="1"/>
</dbReference>
<comment type="caution">
    <text evidence="4">The sequence shown here is derived from an EMBL/GenBank/DDBJ whole genome shotgun (WGS) entry which is preliminary data.</text>
</comment>
<dbReference type="Gene3D" id="2.60.120.260">
    <property type="entry name" value="Galactose-binding domain-like"/>
    <property type="match status" value="1"/>
</dbReference>
<dbReference type="InterPro" id="IPR003305">
    <property type="entry name" value="CenC_carb-bd"/>
</dbReference>
<protein>
    <recommendedName>
        <fullName evidence="5">PEP-CTERM protein-sorting domain-containing protein</fullName>
    </recommendedName>
</protein>
<dbReference type="Pfam" id="PF02018">
    <property type="entry name" value="CBM_4_9"/>
    <property type="match status" value="1"/>
</dbReference>
<keyword evidence="1" id="KW-0378">Hydrolase</keyword>
<organism evidence="4">
    <name type="scientific">marine sediment metagenome</name>
    <dbReference type="NCBI Taxonomy" id="412755"/>
    <lineage>
        <taxon>unclassified sequences</taxon>
        <taxon>metagenomes</taxon>
        <taxon>ecological metagenomes</taxon>
    </lineage>
</organism>
<dbReference type="GO" id="GO:0016798">
    <property type="term" value="F:hydrolase activity, acting on glycosyl bonds"/>
    <property type="evidence" value="ECO:0007669"/>
    <property type="project" value="InterPro"/>
</dbReference>
<evidence type="ECO:0000313" key="4">
    <source>
        <dbReference type="EMBL" id="GAH10517.1"/>
    </source>
</evidence>
<name>X1CRX7_9ZZZZ</name>
<evidence type="ECO:0000259" key="2">
    <source>
        <dbReference type="Pfam" id="PF02018"/>
    </source>
</evidence>
<dbReference type="SUPFAM" id="SSF49785">
    <property type="entry name" value="Galactose-binding domain-like"/>
    <property type="match status" value="1"/>
</dbReference>
<dbReference type="Pfam" id="PF07589">
    <property type="entry name" value="PEP-CTERM"/>
    <property type="match status" value="1"/>
</dbReference>